<keyword evidence="1" id="KW-0812">Transmembrane</keyword>
<accession>A0AA48KPK8</accession>
<protein>
    <submittedName>
        <fullName evidence="2">Uncharacterized protein</fullName>
    </submittedName>
</protein>
<evidence type="ECO:0000313" key="2">
    <source>
        <dbReference type="EMBL" id="BDW93978.1"/>
    </source>
</evidence>
<proteinExistence type="predicted"/>
<dbReference type="AlphaFoldDB" id="A0AA48KPK8"/>
<sequence>MWISGTTMVGYGELVAYMFTIMVEFLVTTQGLSMYIIEDMCTDLFTDIL</sequence>
<evidence type="ECO:0000313" key="3">
    <source>
        <dbReference type="Proteomes" id="UP001330184"/>
    </source>
</evidence>
<keyword evidence="1" id="KW-1133">Transmembrane helix</keyword>
<organism evidence="2 3">
    <name type="scientific">Flagellimonas marinaquae</name>
    <dbReference type="NCBI Taxonomy" id="254955"/>
    <lineage>
        <taxon>Bacteria</taxon>
        <taxon>Pseudomonadati</taxon>
        <taxon>Bacteroidota</taxon>
        <taxon>Flavobacteriia</taxon>
        <taxon>Flavobacteriales</taxon>
        <taxon>Flavobacteriaceae</taxon>
        <taxon>Flagellimonas</taxon>
    </lineage>
</organism>
<keyword evidence="3" id="KW-1185">Reference proteome</keyword>
<dbReference type="Proteomes" id="UP001330184">
    <property type="component" value="Chromosome"/>
</dbReference>
<keyword evidence="1" id="KW-0472">Membrane</keyword>
<dbReference type="EMBL" id="AP027268">
    <property type="protein sequence ID" value="BDW93978.1"/>
    <property type="molecule type" value="Genomic_DNA"/>
</dbReference>
<name>A0AA48KPK8_9FLAO</name>
<gene>
    <name evidence="2" type="ORF">MACH07_28100</name>
</gene>
<feature type="transmembrane region" description="Helical" evidence="1">
    <location>
        <begin position="14"/>
        <end position="37"/>
    </location>
</feature>
<evidence type="ECO:0000256" key="1">
    <source>
        <dbReference type="SAM" id="Phobius"/>
    </source>
</evidence>
<reference evidence="2 3" key="1">
    <citation type="submission" date="2023-01" db="EMBL/GenBank/DDBJ databases">
        <title>Complete genome sequence of Muricauda aquimarina strain IFOP_LL357.</title>
        <authorList>
            <person name="Gajardo G."/>
            <person name="Ueki S."/>
            <person name="Maruyama F."/>
        </authorList>
    </citation>
    <scope>NUCLEOTIDE SEQUENCE [LARGE SCALE GENOMIC DNA]</scope>
    <source>
        <strain evidence="2 3">IFOP_LL357</strain>
    </source>
</reference>